<proteinExistence type="predicted"/>
<sequence>MECCTAHERQVSNFDDDNNLKTLIRKKIWVFSWPQHDKRQLMVGPIKSGGKTDLLFGTQERPFPHGLRFENYITDIHKSLVSAKEYR</sequence>
<gene>
    <name evidence="1" type="ORF">TBRA_LOCUS2016</name>
</gene>
<dbReference type="Proteomes" id="UP000479190">
    <property type="component" value="Unassembled WGS sequence"/>
</dbReference>
<evidence type="ECO:0000313" key="2">
    <source>
        <dbReference type="Proteomes" id="UP000479190"/>
    </source>
</evidence>
<dbReference type="EMBL" id="CADCXV010000398">
    <property type="protein sequence ID" value="CAB0030000.1"/>
    <property type="molecule type" value="Genomic_DNA"/>
</dbReference>
<feature type="non-terminal residue" evidence="1">
    <location>
        <position position="87"/>
    </location>
</feature>
<accession>A0A6H5HXE6</accession>
<keyword evidence="2" id="KW-1185">Reference proteome</keyword>
<name>A0A6H5HXE6_9HYME</name>
<dbReference type="AlphaFoldDB" id="A0A6H5HXE6"/>
<evidence type="ECO:0000313" key="1">
    <source>
        <dbReference type="EMBL" id="CAB0030000.1"/>
    </source>
</evidence>
<protein>
    <submittedName>
        <fullName evidence="1">Uncharacterized protein</fullName>
    </submittedName>
</protein>
<reference evidence="1 2" key="1">
    <citation type="submission" date="2020-02" db="EMBL/GenBank/DDBJ databases">
        <authorList>
            <person name="Ferguson B K."/>
        </authorList>
    </citation>
    <scope>NUCLEOTIDE SEQUENCE [LARGE SCALE GENOMIC DNA]</scope>
</reference>
<organism evidence="1 2">
    <name type="scientific">Trichogramma brassicae</name>
    <dbReference type="NCBI Taxonomy" id="86971"/>
    <lineage>
        <taxon>Eukaryota</taxon>
        <taxon>Metazoa</taxon>
        <taxon>Ecdysozoa</taxon>
        <taxon>Arthropoda</taxon>
        <taxon>Hexapoda</taxon>
        <taxon>Insecta</taxon>
        <taxon>Pterygota</taxon>
        <taxon>Neoptera</taxon>
        <taxon>Endopterygota</taxon>
        <taxon>Hymenoptera</taxon>
        <taxon>Apocrita</taxon>
        <taxon>Proctotrupomorpha</taxon>
        <taxon>Chalcidoidea</taxon>
        <taxon>Trichogrammatidae</taxon>
        <taxon>Trichogramma</taxon>
    </lineage>
</organism>